<organism evidence="2 3">
    <name type="scientific">Acrobeloides nanus</name>
    <dbReference type="NCBI Taxonomy" id="290746"/>
    <lineage>
        <taxon>Eukaryota</taxon>
        <taxon>Metazoa</taxon>
        <taxon>Ecdysozoa</taxon>
        <taxon>Nematoda</taxon>
        <taxon>Chromadorea</taxon>
        <taxon>Rhabditida</taxon>
        <taxon>Tylenchina</taxon>
        <taxon>Cephalobomorpha</taxon>
        <taxon>Cephaloboidea</taxon>
        <taxon>Cephalobidae</taxon>
        <taxon>Acrobeloides</taxon>
    </lineage>
</organism>
<reference evidence="3" key="1">
    <citation type="submission" date="2022-11" db="UniProtKB">
        <authorList>
            <consortium name="WormBaseParasite"/>
        </authorList>
    </citation>
    <scope>IDENTIFICATION</scope>
</reference>
<keyword evidence="1" id="KW-1133">Transmembrane helix</keyword>
<dbReference type="WBParaSite" id="ACRNAN_scaffold17965.g29365.t1">
    <property type="protein sequence ID" value="ACRNAN_scaffold17965.g29365.t1"/>
    <property type="gene ID" value="ACRNAN_scaffold17965.g29365"/>
</dbReference>
<keyword evidence="1" id="KW-0812">Transmembrane</keyword>
<accession>A0A914D3N8</accession>
<dbReference type="Proteomes" id="UP000887540">
    <property type="component" value="Unplaced"/>
</dbReference>
<sequence>MVQESVRVQETETVLTSMEVVDVLVLLAVLTVALIVIFVVDHQVNILHRTKDVTMILEQKICLQEASHYMQKVKDEARLGFEI</sequence>
<name>A0A914D3N8_9BILA</name>
<evidence type="ECO:0000313" key="3">
    <source>
        <dbReference type="WBParaSite" id="ACRNAN_scaffold17965.g29365.t1"/>
    </source>
</evidence>
<keyword evidence="2" id="KW-1185">Reference proteome</keyword>
<evidence type="ECO:0000256" key="1">
    <source>
        <dbReference type="SAM" id="Phobius"/>
    </source>
</evidence>
<evidence type="ECO:0000313" key="2">
    <source>
        <dbReference type="Proteomes" id="UP000887540"/>
    </source>
</evidence>
<protein>
    <submittedName>
        <fullName evidence="3">Uncharacterized protein</fullName>
    </submittedName>
</protein>
<proteinExistence type="predicted"/>
<dbReference type="AlphaFoldDB" id="A0A914D3N8"/>
<feature type="transmembrane region" description="Helical" evidence="1">
    <location>
        <begin position="20"/>
        <end position="40"/>
    </location>
</feature>
<keyword evidence="1" id="KW-0472">Membrane</keyword>